<protein>
    <submittedName>
        <fullName evidence="1">Uncharacterized protein</fullName>
    </submittedName>
</protein>
<name>A0A1I3LR44_9ACTN</name>
<dbReference type="RefSeq" id="WP_091115415.1">
    <property type="nucleotide sequence ID" value="NZ_BKAF01000017.1"/>
</dbReference>
<gene>
    <name evidence="1" type="ORF">SAMN05216561_11462</name>
</gene>
<accession>A0A1I3LR44</accession>
<evidence type="ECO:0000313" key="1">
    <source>
        <dbReference type="EMBL" id="SFI87172.1"/>
    </source>
</evidence>
<organism evidence="1 2">
    <name type="scientific">Nocardioides psychrotolerans</name>
    <dbReference type="NCBI Taxonomy" id="1005945"/>
    <lineage>
        <taxon>Bacteria</taxon>
        <taxon>Bacillati</taxon>
        <taxon>Actinomycetota</taxon>
        <taxon>Actinomycetes</taxon>
        <taxon>Propionibacteriales</taxon>
        <taxon>Nocardioidaceae</taxon>
        <taxon>Nocardioides</taxon>
    </lineage>
</organism>
<evidence type="ECO:0000313" key="2">
    <source>
        <dbReference type="Proteomes" id="UP000198649"/>
    </source>
</evidence>
<dbReference type="Proteomes" id="UP000198649">
    <property type="component" value="Unassembled WGS sequence"/>
</dbReference>
<dbReference type="EMBL" id="FOQG01000014">
    <property type="protein sequence ID" value="SFI87172.1"/>
    <property type="molecule type" value="Genomic_DNA"/>
</dbReference>
<proteinExistence type="predicted"/>
<reference evidence="1 2" key="1">
    <citation type="submission" date="2016-10" db="EMBL/GenBank/DDBJ databases">
        <authorList>
            <person name="de Groot N.N."/>
        </authorList>
    </citation>
    <scope>NUCLEOTIDE SEQUENCE [LARGE SCALE GENOMIC DNA]</scope>
    <source>
        <strain evidence="1 2">CGMCC 1.11156</strain>
    </source>
</reference>
<dbReference type="STRING" id="1005945.SAMN05216561_11462"/>
<sequence length="139" mass="15508">MPIVIGDGVGEPGGTLAFCAIWFNLAANPADLCSFRKADEKIGITIDTRTEVRQLANRRRIVRRGVAAYTSIDLSLPHCEPAQIEWLRDHAGQLVCVRDHVGTKVYVVYAQLPREVLTRVRDWADVKLSLDEITHTEAV</sequence>
<keyword evidence="2" id="KW-1185">Reference proteome</keyword>
<dbReference type="AlphaFoldDB" id="A0A1I3LR44"/>